<evidence type="ECO:0000313" key="9">
    <source>
        <dbReference type="EMBL" id="OCS84270.1"/>
    </source>
</evidence>
<proteinExistence type="inferred from homology"/>
<keyword evidence="4" id="KW-1005">Bacterial flagellum biogenesis</keyword>
<keyword evidence="7" id="KW-0175">Coiled coil</keyword>
<dbReference type="PANTHER" id="PTHR34982">
    <property type="entry name" value="YOP PROTEINS TRANSLOCATION PROTEIN L"/>
    <property type="match status" value="1"/>
</dbReference>
<keyword evidence="9" id="KW-0282">Flagellum</keyword>
<gene>
    <name evidence="9" type="ORF">A6K76_15890</name>
</gene>
<organism evidence="9 10">
    <name type="scientific">Caryophanon latum</name>
    <dbReference type="NCBI Taxonomy" id="33977"/>
    <lineage>
        <taxon>Bacteria</taxon>
        <taxon>Bacillati</taxon>
        <taxon>Bacillota</taxon>
        <taxon>Bacilli</taxon>
        <taxon>Bacillales</taxon>
        <taxon>Caryophanaceae</taxon>
        <taxon>Caryophanon</taxon>
    </lineage>
</organism>
<dbReference type="AlphaFoldDB" id="A0A1C0YAW0"/>
<name>A0A1C0YAW0_9BACL</name>
<evidence type="ECO:0000256" key="4">
    <source>
        <dbReference type="ARBA" id="ARBA00022795"/>
    </source>
</evidence>
<keyword evidence="10" id="KW-1185">Reference proteome</keyword>
<evidence type="ECO:0000259" key="8">
    <source>
        <dbReference type="Pfam" id="PF02108"/>
    </source>
</evidence>
<evidence type="ECO:0000313" key="10">
    <source>
        <dbReference type="Proteomes" id="UP000093482"/>
    </source>
</evidence>
<dbReference type="Proteomes" id="UP000093482">
    <property type="component" value="Unassembled WGS sequence"/>
</dbReference>
<evidence type="ECO:0000256" key="7">
    <source>
        <dbReference type="SAM" id="Coils"/>
    </source>
</evidence>
<sequence>MSRIIRSIHYNQQQEEKKEITIRPMFQAETFGESLEVIETSHVPTLEEVLAERDKLLREANANIEAERAKFTEHVEKQQQQLAEAQQAFEESLPGIQQEAYDSGFQQGYEEGTLKAQADLAEALATANATITQAEQNALQYIEEQEALILELALKSAEQIVSTVLQRDDAAFLKIIEKALKEAREMKSIKIYVAPEYYELVSNNRSDLMTMFPPDVPFLIFVNEDLAATESYIETNHGRIVVSIDVQLQELRKALNELLHSKE</sequence>
<dbReference type="GO" id="GO:0044781">
    <property type="term" value="P:bacterial-type flagellum organization"/>
    <property type="evidence" value="ECO:0007669"/>
    <property type="project" value="UniProtKB-KW"/>
</dbReference>
<comment type="function">
    <text evidence="1">Needed for flagellar regrowth and assembly.</text>
</comment>
<evidence type="ECO:0000256" key="1">
    <source>
        <dbReference type="ARBA" id="ARBA00003041"/>
    </source>
</evidence>
<dbReference type="InterPro" id="IPR051472">
    <property type="entry name" value="T3SS_Stator/FliH"/>
</dbReference>
<keyword evidence="9" id="KW-0966">Cell projection</keyword>
<evidence type="ECO:0000256" key="2">
    <source>
        <dbReference type="ARBA" id="ARBA00006602"/>
    </source>
</evidence>
<keyword evidence="3" id="KW-0813">Transport</keyword>
<comment type="similarity">
    <text evidence="2">Belongs to the FliH family.</text>
</comment>
<dbReference type="EMBL" id="MATO01000080">
    <property type="protein sequence ID" value="OCS84270.1"/>
    <property type="molecule type" value="Genomic_DNA"/>
</dbReference>
<reference evidence="9 10" key="1">
    <citation type="submission" date="2016-07" db="EMBL/GenBank/DDBJ databases">
        <title>Caryophanon latum genome sequencing.</title>
        <authorList>
            <person name="Verma A."/>
            <person name="Pal Y."/>
            <person name="Krishnamurthi S."/>
        </authorList>
    </citation>
    <scope>NUCLEOTIDE SEQUENCE [LARGE SCALE GENOMIC DNA]</scope>
    <source>
        <strain evidence="9 10">DSM 14151</strain>
    </source>
</reference>
<dbReference type="GO" id="GO:0005829">
    <property type="term" value="C:cytosol"/>
    <property type="evidence" value="ECO:0007669"/>
    <property type="project" value="TreeGrafter"/>
</dbReference>
<keyword evidence="5" id="KW-0653">Protein transport</keyword>
<accession>A0A1C0YAW0</accession>
<comment type="caution">
    <text evidence="9">The sequence shown here is derived from an EMBL/GenBank/DDBJ whole genome shotgun (WGS) entry which is preliminary data.</text>
</comment>
<keyword evidence="6" id="KW-1006">Bacterial flagellum protein export</keyword>
<feature type="coiled-coil region" evidence="7">
    <location>
        <begin position="50"/>
        <end position="88"/>
    </location>
</feature>
<protein>
    <submittedName>
        <fullName evidence="9">Flagellar assembly protein FliH</fullName>
    </submittedName>
</protein>
<feature type="domain" description="Flagellar assembly protein FliH/Type III secretion system HrpE" evidence="8">
    <location>
        <begin position="126"/>
        <end position="250"/>
    </location>
</feature>
<dbReference type="PANTHER" id="PTHR34982:SF1">
    <property type="entry name" value="FLAGELLAR ASSEMBLY PROTEIN FLIH"/>
    <property type="match status" value="1"/>
</dbReference>
<dbReference type="Pfam" id="PF02108">
    <property type="entry name" value="FliH"/>
    <property type="match status" value="1"/>
</dbReference>
<evidence type="ECO:0000256" key="5">
    <source>
        <dbReference type="ARBA" id="ARBA00022927"/>
    </source>
</evidence>
<evidence type="ECO:0000256" key="3">
    <source>
        <dbReference type="ARBA" id="ARBA00022448"/>
    </source>
</evidence>
<dbReference type="InterPro" id="IPR018035">
    <property type="entry name" value="Flagellar_FliH/T3SS_HrpE"/>
</dbReference>
<keyword evidence="9" id="KW-0969">Cilium</keyword>
<evidence type="ECO:0000256" key="6">
    <source>
        <dbReference type="ARBA" id="ARBA00023225"/>
    </source>
</evidence>
<dbReference type="OrthoDB" id="19020at2"/>
<feature type="coiled-coil region" evidence="7">
    <location>
        <begin position="117"/>
        <end position="144"/>
    </location>
</feature>
<dbReference type="GO" id="GO:0015031">
    <property type="term" value="P:protein transport"/>
    <property type="evidence" value="ECO:0007669"/>
    <property type="project" value="UniProtKB-KW"/>
</dbReference>